<feature type="region of interest" description="Disordered" evidence="1">
    <location>
        <begin position="150"/>
        <end position="184"/>
    </location>
</feature>
<dbReference type="SUPFAM" id="SSF48403">
    <property type="entry name" value="Ankyrin repeat"/>
    <property type="match status" value="1"/>
</dbReference>
<evidence type="ECO:0000313" key="2">
    <source>
        <dbReference type="EMBL" id="KAH7139278.1"/>
    </source>
</evidence>
<gene>
    <name evidence="2" type="ORF">B0J11DRAFT_516476</name>
</gene>
<organism evidence="2 3">
    <name type="scientific">Dendryphion nanum</name>
    <dbReference type="NCBI Taxonomy" id="256645"/>
    <lineage>
        <taxon>Eukaryota</taxon>
        <taxon>Fungi</taxon>
        <taxon>Dikarya</taxon>
        <taxon>Ascomycota</taxon>
        <taxon>Pezizomycotina</taxon>
        <taxon>Dothideomycetes</taxon>
        <taxon>Pleosporomycetidae</taxon>
        <taxon>Pleosporales</taxon>
        <taxon>Torulaceae</taxon>
        <taxon>Dendryphion</taxon>
    </lineage>
</organism>
<proteinExistence type="predicted"/>
<feature type="compositionally biased region" description="Low complexity" evidence="1">
    <location>
        <begin position="174"/>
        <end position="184"/>
    </location>
</feature>
<accession>A0A9P9IXG0</accession>
<protein>
    <recommendedName>
        <fullName evidence="4">Ankyrin repeat domain-containing protein</fullName>
    </recommendedName>
</protein>
<dbReference type="EMBL" id="JAGMWT010000001">
    <property type="protein sequence ID" value="KAH7139278.1"/>
    <property type="molecule type" value="Genomic_DNA"/>
</dbReference>
<name>A0A9P9IXG0_9PLEO</name>
<keyword evidence="3" id="KW-1185">Reference proteome</keyword>
<dbReference type="InterPro" id="IPR036770">
    <property type="entry name" value="Ankyrin_rpt-contain_sf"/>
</dbReference>
<dbReference type="AlphaFoldDB" id="A0A9P9IXG0"/>
<feature type="compositionally biased region" description="Acidic residues" evidence="1">
    <location>
        <begin position="153"/>
        <end position="173"/>
    </location>
</feature>
<dbReference type="Gene3D" id="1.25.40.20">
    <property type="entry name" value="Ankyrin repeat-containing domain"/>
    <property type="match status" value="1"/>
</dbReference>
<evidence type="ECO:0008006" key="4">
    <source>
        <dbReference type="Google" id="ProtNLM"/>
    </source>
</evidence>
<dbReference type="OrthoDB" id="3800086at2759"/>
<comment type="caution">
    <text evidence="2">The sequence shown here is derived from an EMBL/GenBank/DDBJ whole genome shotgun (WGS) entry which is preliminary data.</text>
</comment>
<reference evidence="2" key="1">
    <citation type="journal article" date="2021" name="Nat. Commun.">
        <title>Genetic determinants of endophytism in the Arabidopsis root mycobiome.</title>
        <authorList>
            <person name="Mesny F."/>
            <person name="Miyauchi S."/>
            <person name="Thiergart T."/>
            <person name="Pickel B."/>
            <person name="Atanasova L."/>
            <person name="Karlsson M."/>
            <person name="Huettel B."/>
            <person name="Barry K.W."/>
            <person name="Haridas S."/>
            <person name="Chen C."/>
            <person name="Bauer D."/>
            <person name="Andreopoulos W."/>
            <person name="Pangilinan J."/>
            <person name="LaButti K."/>
            <person name="Riley R."/>
            <person name="Lipzen A."/>
            <person name="Clum A."/>
            <person name="Drula E."/>
            <person name="Henrissat B."/>
            <person name="Kohler A."/>
            <person name="Grigoriev I.V."/>
            <person name="Martin F.M."/>
            <person name="Hacquard S."/>
        </authorList>
    </citation>
    <scope>NUCLEOTIDE SEQUENCE</scope>
    <source>
        <strain evidence="2">MPI-CAGE-CH-0243</strain>
    </source>
</reference>
<evidence type="ECO:0000256" key="1">
    <source>
        <dbReference type="SAM" id="MobiDB-lite"/>
    </source>
</evidence>
<dbReference type="Proteomes" id="UP000700596">
    <property type="component" value="Unassembled WGS sequence"/>
</dbReference>
<evidence type="ECO:0000313" key="3">
    <source>
        <dbReference type="Proteomes" id="UP000700596"/>
    </source>
</evidence>
<sequence>MVKESSEESIQLIKMWMGYLKSIDYGFDQHDTWNRDFMFPYFYSGSLRMFRLLLEFGVQYIDPHGKSVLHHAILVCRIRNVHGMMEEKISMLIEAGVNVHHRDKYGWTPSYYVRVLTVPRVWEIWCRALERNGLKIEDVVREDGELYLLEGNYGDEDEDEESYDEESDEEGSSNEESSGNKGCV</sequence>